<dbReference type="PANTHER" id="PTHR13477">
    <property type="entry name" value="MITOCHONDRIAL 39S RIBOSOMAL PROTEIN L49"/>
    <property type="match status" value="1"/>
</dbReference>
<evidence type="ECO:0000256" key="2">
    <source>
        <dbReference type="ARBA" id="ARBA00005677"/>
    </source>
</evidence>
<dbReference type="Pfam" id="PF05046">
    <property type="entry name" value="Img2"/>
    <property type="match status" value="1"/>
</dbReference>
<dbReference type="VEuPathDB" id="FungiDB:sscle_12g090980"/>
<feature type="region of interest" description="Disordered" evidence="8">
    <location>
        <begin position="30"/>
        <end position="50"/>
    </location>
</feature>
<evidence type="ECO:0000313" key="10">
    <source>
        <dbReference type="Proteomes" id="UP000177798"/>
    </source>
</evidence>
<keyword evidence="5" id="KW-0687">Ribonucleoprotein</keyword>
<evidence type="ECO:0000256" key="3">
    <source>
        <dbReference type="ARBA" id="ARBA00022980"/>
    </source>
</evidence>
<evidence type="ECO:0000256" key="4">
    <source>
        <dbReference type="ARBA" id="ARBA00023128"/>
    </source>
</evidence>
<comment type="similarity">
    <text evidence="2">Belongs to the mitochondrion-specific ribosomal protein mL49 family.</text>
</comment>
<evidence type="ECO:0000256" key="6">
    <source>
        <dbReference type="ARBA" id="ARBA00035191"/>
    </source>
</evidence>
<dbReference type="GO" id="GO:0006412">
    <property type="term" value="P:translation"/>
    <property type="evidence" value="ECO:0007669"/>
    <property type="project" value="InterPro"/>
</dbReference>
<name>A0A1D9QHD5_SCLS1</name>
<evidence type="ECO:0000256" key="5">
    <source>
        <dbReference type="ARBA" id="ARBA00023274"/>
    </source>
</evidence>
<keyword evidence="4" id="KW-0496">Mitochondrion</keyword>
<sequence>MSLQFLRPMGLPRSTTLRYFLGVARLSTNFTSTSSSSTSTSTSTPTPQITSAEAPNQLYHVARTPSKHLPVYARVKAGGNLKQTIIRKIEGDIMKLKEQLEEALFNKEVRVNQLTKQIIIKGSCTSEVKRFLKERHF</sequence>
<dbReference type="OrthoDB" id="19439at2759"/>
<dbReference type="InterPro" id="IPR007740">
    <property type="entry name" value="Ribosomal_mL49"/>
</dbReference>
<comment type="subcellular location">
    <subcellularLocation>
        <location evidence="1">Mitochondrion</location>
    </subcellularLocation>
</comment>
<dbReference type="Gene3D" id="3.30.780.10">
    <property type="entry name" value="SUI1-like domain"/>
    <property type="match status" value="1"/>
</dbReference>
<gene>
    <name evidence="9" type="ORF">sscle_12g090980</name>
</gene>
<dbReference type="GO" id="GO:0003735">
    <property type="term" value="F:structural constituent of ribosome"/>
    <property type="evidence" value="ECO:0007669"/>
    <property type="project" value="InterPro"/>
</dbReference>
<dbReference type="AlphaFoldDB" id="A0A1D9QHD5"/>
<protein>
    <recommendedName>
        <fullName evidence="6">Large ribosomal subunit protein mL49</fullName>
    </recommendedName>
</protein>
<organism evidence="9 10">
    <name type="scientific">Sclerotinia sclerotiorum (strain ATCC 18683 / 1980 / Ss-1)</name>
    <name type="common">White mold</name>
    <name type="synonym">Whetzelinia sclerotiorum</name>
    <dbReference type="NCBI Taxonomy" id="665079"/>
    <lineage>
        <taxon>Eukaryota</taxon>
        <taxon>Fungi</taxon>
        <taxon>Dikarya</taxon>
        <taxon>Ascomycota</taxon>
        <taxon>Pezizomycotina</taxon>
        <taxon>Leotiomycetes</taxon>
        <taxon>Helotiales</taxon>
        <taxon>Sclerotiniaceae</taxon>
        <taxon>Sclerotinia</taxon>
    </lineage>
</organism>
<accession>A0A1D9QHD5</accession>
<dbReference type="GO" id="GO:1990904">
    <property type="term" value="C:ribonucleoprotein complex"/>
    <property type="evidence" value="ECO:0007669"/>
    <property type="project" value="UniProtKB-KW"/>
</dbReference>
<keyword evidence="3" id="KW-0689">Ribosomal protein</keyword>
<dbReference type="Proteomes" id="UP000177798">
    <property type="component" value="Chromosome 12"/>
</dbReference>
<dbReference type="GO" id="GO:0005739">
    <property type="term" value="C:mitochondrion"/>
    <property type="evidence" value="ECO:0007669"/>
    <property type="project" value="UniProtKB-SubCell"/>
</dbReference>
<dbReference type="GO" id="GO:0005840">
    <property type="term" value="C:ribosome"/>
    <property type="evidence" value="ECO:0007669"/>
    <property type="project" value="UniProtKB-KW"/>
</dbReference>
<dbReference type="EMBL" id="CP017825">
    <property type="protein sequence ID" value="APA14328.1"/>
    <property type="molecule type" value="Genomic_DNA"/>
</dbReference>
<keyword evidence="7" id="KW-0175">Coiled coil</keyword>
<proteinExistence type="inferred from homology"/>
<evidence type="ECO:0000313" key="9">
    <source>
        <dbReference type="EMBL" id="APA14328.1"/>
    </source>
</evidence>
<reference evidence="10" key="1">
    <citation type="journal article" date="2017" name="Genome Biol. Evol.">
        <title>The complete genome sequence of the phytopathogenic fungus Sclerotinia sclerotiorum reveals insights into the genome architecture of broad host range pathogens.</title>
        <authorList>
            <person name="Derbyshire M."/>
            <person name="Denton-Giles M."/>
            <person name="Hegedus D."/>
            <person name="Seifbarghy S."/>
            <person name="Rollins J."/>
            <person name="van Kan J."/>
            <person name="Seidl M.F."/>
            <person name="Faino L."/>
            <person name="Mbengue M."/>
            <person name="Navaud O."/>
            <person name="Raffaele S."/>
            <person name="Hammond-Kosack K."/>
            <person name="Heard S."/>
            <person name="Oliver R."/>
        </authorList>
    </citation>
    <scope>NUCLEOTIDE SEQUENCE [LARGE SCALE GENOMIC DNA]</scope>
    <source>
        <strain evidence="10">ATCC 18683 / 1980 / Ss-1</strain>
    </source>
</reference>
<dbReference type="PANTHER" id="PTHR13477:SF0">
    <property type="entry name" value="LARGE RIBOSOMAL SUBUNIT PROTEIN ML49"/>
    <property type="match status" value="1"/>
</dbReference>
<feature type="coiled-coil region" evidence="7">
    <location>
        <begin position="86"/>
        <end position="117"/>
    </location>
</feature>
<evidence type="ECO:0000256" key="7">
    <source>
        <dbReference type="SAM" id="Coils"/>
    </source>
</evidence>
<evidence type="ECO:0000256" key="1">
    <source>
        <dbReference type="ARBA" id="ARBA00004173"/>
    </source>
</evidence>
<evidence type="ECO:0000256" key="8">
    <source>
        <dbReference type="SAM" id="MobiDB-lite"/>
    </source>
</evidence>